<gene>
    <name evidence="8" type="ORF">PTTT1_LOCUS40689</name>
</gene>
<comment type="cofactor">
    <cofactor evidence="1 5">
        <name>pyridoxal 5'-phosphate</name>
        <dbReference type="ChEBI" id="CHEBI:597326"/>
    </cofactor>
</comment>
<name>A0A8J9TAG8_PHATR</name>
<dbReference type="SUPFAM" id="SSF50621">
    <property type="entry name" value="Alanine racemase C-terminal domain-like"/>
    <property type="match status" value="1"/>
</dbReference>
<feature type="chain" id="PRO_5035472392" description="Orn/DAP/Arg decarboxylase 2 N-terminal domain-containing protein" evidence="6">
    <location>
        <begin position="20"/>
        <end position="481"/>
    </location>
</feature>
<dbReference type="CDD" id="cd06828">
    <property type="entry name" value="PLPDE_III_DapDC"/>
    <property type="match status" value="1"/>
</dbReference>
<dbReference type="PANTHER" id="PTHR43727:SF2">
    <property type="entry name" value="GROUP IV DECARBOXYLASE"/>
    <property type="match status" value="1"/>
</dbReference>
<dbReference type="Pfam" id="PF02784">
    <property type="entry name" value="Orn_Arg_deC_N"/>
    <property type="match status" value="1"/>
</dbReference>
<evidence type="ECO:0000259" key="7">
    <source>
        <dbReference type="Pfam" id="PF02784"/>
    </source>
</evidence>
<dbReference type="PANTHER" id="PTHR43727">
    <property type="entry name" value="DIAMINOPIMELATE DECARBOXYLASE"/>
    <property type="match status" value="1"/>
</dbReference>
<dbReference type="Proteomes" id="UP000836788">
    <property type="component" value="Chromosome 4"/>
</dbReference>
<proteinExistence type="predicted"/>
<sequence length="481" mass="50951">MRMSTAALLCSVYTAGSTAAFAPALLTRRYSSSSSTLSATTNPLQSTFLTPETAKACIDAAGGTPLYAYSIDKLEEAADACLAFPNAYGLTVRYAMKACPNASILKYFHSKNIHVDASSGFEVRRAMDAGVPAENISLSTQELPEDFAALVDMGVKLNACSVSQLERFGEHYAGKGAKVGVRVNPGVGSGGFSASTTGFSKTNVGGPSSSFGIWHELVTDGTVPDIVERYGLEVERIHTHIGSGSDPEIWQQVATKSLSFCKVFPTVKTMNLGGGYKVGRNKGEVTTDLQKIGKPVADAFKKFAEEEGRELQMEIEPGTYLVAMAGALVSKVQDKVHTTGENSHTFLKLDAGMTDVLRPSLYGAVHPITILPGSGNSADVGDETESVVVVGHCCESGDLMTPAPGEPEQLAEQELRAAAVGDILVMDGSGAYCSGMSTKNYNSFPEAPEVLVDKAGKAHLIRKRQTLSQIYENEISVEGVF</sequence>
<evidence type="ECO:0000256" key="6">
    <source>
        <dbReference type="SAM" id="SignalP"/>
    </source>
</evidence>
<evidence type="ECO:0000313" key="8">
    <source>
        <dbReference type="EMBL" id="CAG9289136.1"/>
    </source>
</evidence>
<feature type="modified residue" description="N6-(pyridoxal phosphate)lysine" evidence="5">
    <location>
        <position position="97"/>
    </location>
</feature>
<keyword evidence="2" id="KW-0210">Decarboxylase</keyword>
<feature type="domain" description="Orn/DAP/Arg decarboxylase 2 N-terminal" evidence="7">
    <location>
        <begin position="83"/>
        <end position="323"/>
    </location>
</feature>
<evidence type="ECO:0000256" key="2">
    <source>
        <dbReference type="ARBA" id="ARBA00022793"/>
    </source>
</evidence>
<evidence type="ECO:0000256" key="4">
    <source>
        <dbReference type="ARBA" id="ARBA00023239"/>
    </source>
</evidence>
<feature type="signal peptide" evidence="6">
    <location>
        <begin position="1"/>
        <end position="19"/>
    </location>
</feature>
<dbReference type="EMBL" id="OU594945">
    <property type="protein sequence ID" value="CAG9289136.1"/>
    <property type="molecule type" value="Genomic_DNA"/>
</dbReference>
<keyword evidence="3 5" id="KW-0663">Pyridoxal phosphate</keyword>
<dbReference type="InterPro" id="IPR022644">
    <property type="entry name" value="De-COase2_N"/>
</dbReference>
<dbReference type="AlphaFoldDB" id="A0A8J9TAG8"/>
<dbReference type="PRINTS" id="PR01179">
    <property type="entry name" value="ODADCRBXLASE"/>
</dbReference>
<reference evidence="8" key="1">
    <citation type="submission" date="2022-02" db="EMBL/GenBank/DDBJ databases">
        <authorList>
            <person name="Giguere J D."/>
        </authorList>
    </citation>
    <scope>NUCLEOTIDE SEQUENCE</scope>
    <source>
        <strain evidence="8">CCAP 1055/1</strain>
    </source>
</reference>
<dbReference type="SUPFAM" id="SSF51419">
    <property type="entry name" value="PLP-binding barrel"/>
    <property type="match status" value="1"/>
</dbReference>
<dbReference type="Gene3D" id="2.40.37.10">
    <property type="entry name" value="Lyase, Ornithine Decarboxylase, Chain A, domain 1"/>
    <property type="match status" value="1"/>
</dbReference>
<dbReference type="GO" id="GO:0009089">
    <property type="term" value="P:lysine biosynthetic process via diaminopimelate"/>
    <property type="evidence" value="ECO:0007669"/>
    <property type="project" value="InterPro"/>
</dbReference>
<evidence type="ECO:0000256" key="5">
    <source>
        <dbReference type="PIRSR" id="PIRSR600183-50"/>
    </source>
</evidence>
<dbReference type="GO" id="GO:0008836">
    <property type="term" value="F:diaminopimelate decarboxylase activity"/>
    <property type="evidence" value="ECO:0007669"/>
    <property type="project" value="InterPro"/>
</dbReference>
<protein>
    <recommendedName>
        <fullName evidence="7">Orn/DAP/Arg decarboxylase 2 N-terminal domain-containing protein</fullName>
    </recommendedName>
</protein>
<keyword evidence="6" id="KW-0732">Signal</keyword>
<dbReference type="InterPro" id="IPR000183">
    <property type="entry name" value="Orn/DAP/Arg_de-COase"/>
</dbReference>
<evidence type="ECO:0000256" key="1">
    <source>
        <dbReference type="ARBA" id="ARBA00001933"/>
    </source>
</evidence>
<dbReference type="InterPro" id="IPR002986">
    <property type="entry name" value="DAP_deCOOHase_LysA"/>
</dbReference>
<feature type="active site" description="Proton donor" evidence="5">
    <location>
        <position position="394"/>
    </location>
</feature>
<organism evidence="8">
    <name type="scientific">Phaeodactylum tricornutum</name>
    <name type="common">Diatom</name>
    <dbReference type="NCBI Taxonomy" id="2850"/>
    <lineage>
        <taxon>Eukaryota</taxon>
        <taxon>Sar</taxon>
        <taxon>Stramenopiles</taxon>
        <taxon>Ochrophyta</taxon>
        <taxon>Bacillariophyta</taxon>
        <taxon>Bacillariophyceae</taxon>
        <taxon>Bacillariophycidae</taxon>
        <taxon>Naviculales</taxon>
        <taxon>Phaeodactylaceae</taxon>
        <taxon>Phaeodactylum</taxon>
    </lineage>
</organism>
<dbReference type="InterPro" id="IPR009006">
    <property type="entry name" value="Ala_racemase/Decarboxylase_C"/>
</dbReference>
<dbReference type="Gene3D" id="3.20.20.10">
    <property type="entry name" value="Alanine racemase"/>
    <property type="match status" value="1"/>
</dbReference>
<keyword evidence="4" id="KW-0456">Lyase</keyword>
<dbReference type="InterPro" id="IPR029066">
    <property type="entry name" value="PLP-binding_barrel"/>
</dbReference>
<evidence type="ECO:0000256" key="3">
    <source>
        <dbReference type="ARBA" id="ARBA00022898"/>
    </source>
</evidence>
<accession>A0A8J9TAG8</accession>
<dbReference type="PRINTS" id="PR01181">
    <property type="entry name" value="DAPDCRBXLASE"/>
</dbReference>